<evidence type="ECO:0000313" key="1">
    <source>
        <dbReference type="EMBL" id="NHT78581.1"/>
    </source>
</evidence>
<name>A0AA43ZKC6_9HYPH</name>
<proteinExistence type="predicted"/>
<dbReference type="EMBL" id="JAANCM010000016">
    <property type="protein sequence ID" value="NHT78581.1"/>
    <property type="molecule type" value="Genomic_DNA"/>
</dbReference>
<protein>
    <submittedName>
        <fullName evidence="1">Uncharacterized protein</fullName>
    </submittedName>
</protein>
<dbReference type="AlphaFoldDB" id="A0AA43ZKC6"/>
<sequence length="68" mass="7874">MTHSYAFASEPLSSDDLNLLHGTLRKWCDERGVKITAPEAEQAAVELIDWFQFGLRHEDQLIEMIRRS</sequence>
<keyword evidence="2" id="KW-1185">Reference proteome</keyword>
<dbReference type="RefSeq" id="WP_167130821.1">
    <property type="nucleotide sequence ID" value="NZ_JAANCM010000016.1"/>
</dbReference>
<evidence type="ECO:0000313" key="2">
    <source>
        <dbReference type="Proteomes" id="UP001155840"/>
    </source>
</evidence>
<reference evidence="1" key="1">
    <citation type="submission" date="2020-03" db="EMBL/GenBank/DDBJ databases">
        <title>Ferranicluibacter endophyticum gen. nov., sp. nov., a new genus isolated from Rubus ulmifolius Schott. stem.</title>
        <authorList>
            <person name="Roca-Couso R."/>
            <person name="Flores-Felix J.D."/>
            <person name="Igual J.M."/>
            <person name="Rivas R."/>
        </authorList>
    </citation>
    <scope>NUCLEOTIDE SEQUENCE</scope>
    <source>
        <strain evidence="1">CRRU44</strain>
    </source>
</reference>
<gene>
    <name evidence="1" type="ORF">G8E10_23030</name>
</gene>
<dbReference type="Proteomes" id="UP001155840">
    <property type="component" value="Unassembled WGS sequence"/>
</dbReference>
<organism evidence="1 2">
    <name type="scientific">Ferranicluibacter rubi</name>
    <dbReference type="NCBI Taxonomy" id="2715133"/>
    <lineage>
        <taxon>Bacteria</taxon>
        <taxon>Pseudomonadati</taxon>
        <taxon>Pseudomonadota</taxon>
        <taxon>Alphaproteobacteria</taxon>
        <taxon>Hyphomicrobiales</taxon>
        <taxon>Rhizobiaceae</taxon>
        <taxon>Ferranicluibacter</taxon>
    </lineage>
</organism>
<comment type="caution">
    <text evidence="1">The sequence shown here is derived from an EMBL/GenBank/DDBJ whole genome shotgun (WGS) entry which is preliminary data.</text>
</comment>
<accession>A0AA43ZKC6</accession>